<dbReference type="PANTHER" id="PTHR46028:SF2">
    <property type="entry name" value="KYNURENINE 3-MONOOXYGENASE"/>
    <property type="match status" value="1"/>
</dbReference>
<feature type="domain" description="FAD-binding" evidence="8">
    <location>
        <begin position="6"/>
        <end position="357"/>
    </location>
</feature>
<dbReference type="GO" id="GO:0071949">
    <property type="term" value="F:FAD binding"/>
    <property type="evidence" value="ECO:0007669"/>
    <property type="project" value="InterPro"/>
</dbReference>
<protein>
    <recommendedName>
        <fullName evidence="8">FAD-binding domain-containing protein</fullName>
    </recommendedName>
</protein>
<evidence type="ECO:0000313" key="9">
    <source>
        <dbReference type="EMBL" id="CAD9033365.1"/>
    </source>
</evidence>
<keyword evidence="7" id="KW-0472">Membrane</keyword>
<dbReference type="GO" id="GO:0070189">
    <property type="term" value="P:kynurenine metabolic process"/>
    <property type="evidence" value="ECO:0007669"/>
    <property type="project" value="TreeGrafter"/>
</dbReference>
<keyword evidence="7" id="KW-1133">Transmembrane helix</keyword>
<dbReference type="InterPro" id="IPR036188">
    <property type="entry name" value="FAD/NAD-bd_sf"/>
</dbReference>
<keyword evidence="4" id="KW-0521">NADP</keyword>
<dbReference type="AlphaFoldDB" id="A0A7S1J5X2"/>
<feature type="transmembrane region" description="Helical" evidence="7">
    <location>
        <begin position="6"/>
        <end position="24"/>
    </location>
</feature>
<keyword evidence="5" id="KW-0560">Oxidoreductase</keyword>
<keyword evidence="2" id="KW-0285">Flavoprotein</keyword>
<dbReference type="InterPro" id="IPR002938">
    <property type="entry name" value="FAD-bd"/>
</dbReference>
<gene>
    <name evidence="9" type="ORF">EGYM00392_LOCUS44512</name>
</gene>
<reference evidence="9" key="1">
    <citation type="submission" date="2021-01" db="EMBL/GenBank/DDBJ databases">
        <authorList>
            <person name="Corre E."/>
            <person name="Pelletier E."/>
            <person name="Niang G."/>
            <person name="Scheremetjew M."/>
            <person name="Finn R."/>
            <person name="Kale V."/>
            <person name="Holt S."/>
            <person name="Cochrane G."/>
            <person name="Meng A."/>
            <person name="Brown T."/>
            <person name="Cohen L."/>
        </authorList>
    </citation>
    <scope>NUCLEOTIDE SEQUENCE</scope>
    <source>
        <strain evidence="9">NIES-381</strain>
    </source>
</reference>
<dbReference type="GO" id="GO:0004502">
    <property type="term" value="F:kynurenine 3-monooxygenase activity"/>
    <property type="evidence" value="ECO:0007669"/>
    <property type="project" value="TreeGrafter"/>
</dbReference>
<organism evidence="9">
    <name type="scientific">Eutreptiella gymnastica</name>
    <dbReference type="NCBI Taxonomy" id="73025"/>
    <lineage>
        <taxon>Eukaryota</taxon>
        <taxon>Discoba</taxon>
        <taxon>Euglenozoa</taxon>
        <taxon>Euglenida</taxon>
        <taxon>Spirocuta</taxon>
        <taxon>Euglenophyceae</taxon>
        <taxon>Eutreptiales</taxon>
        <taxon>Eutreptiaceae</taxon>
        <taxon>Eutreptiella</taxon>
    </lineage>
</organism>
<evidence type="ECO:0000259" key="8">
    <source>
        <dbReference type="Pfam" id="PF01494"/>
    </source>
</evidence>
<comment type="cofactor">
    <cofactor evidence="1">
        <name>FAD</name>
        <dbReference type="ChEBI" id="CHEBI:57692"/>
    </cofactor>
</comment>
<dbReference type="PRINTS" id="PR00420">
    <property type="entry name" value="RNGMNOXGNASE"/>
</dbReference>
<evidence type="ECO:0000256" key="3">
    <source>
        <dbReference type="ARBA" id="ARBA00022827"/>
    </source>
</evidence>
<keyword evidence="7" id="KW-0812">Transmembrane</keyword>
<evidence type="ECO:0000256" key="7">
    <source>
        <dbReference type="SAM" id="Phobius"/>
    </source>
</evidence>
<keyword evidence="6" id="KW-0503">Monooxygenase</keyword>
<evidence type="ECO:0000256" key="1">
    <source>
        <dbReference type="ARBA" id="ARBA00001974"/>
    </source>
</evidence>
<dbReference type="Pfam" id="PF01494">
    <property type="entry name" value="FAD_binding_3"/>
    <property type="match status" value="1"/>
</dbReference>
<dbReference type="Gene3D" id="3.50.50.60">
    <property type="entry name" value="FAD/NAD(P)-binding domain"/>
    <property type="match status" value="1"/>
</dbReference>
<dbReference type="SUPFAM" id="SSF51905">
    <property type="entry name" value="FAD/NAD(P)-binding domain"/>
    <property type="match status" value="1"/>
</dbReference>
<sequence>MSDKPPVVVVGAGIVGCVAALIIARRGHRVEIFERRPDTRKGDVYAAPSIGCSLSSRGIRTLRTMGITNEEIEALGVPVRGRCIHTRQGHLAYQIDGDEGSSISVKRQELNELLLSKCDAEANIEVHFRHRCEGINLKRDFVRFIDEEKDKCVKKHCRIIIGADGAFSRVRSAMIKTGKIGYSHVYIEHGYKELTIPPTDLDQFAIDPKYHHIWPRGNFVMMALPNPDKSFTVTLYMSQQARWPCFEALTDSHNLRAFFKRNFPDVVEHMPPHLLQRFLEQPTSSLMNVKCSQYHYQDKAILLGDAAHAVDPFLGQGANCALEDCHELNRLLQEKGNNWAEIFEAYTQCRKPNCDAVQSMSYSNYEVIRSRLMSCPYRAFERLQGWLHTICGQHFVPLHLMVTNPEIPYAEVSKRAERQDKLLRRSLIVVGIMGSTATVASAWLGVCRLLESQVVREFCSTAGSLIACGLACMLKSKQKQVEAAW</sequence>
<proteinExistence type="predicted"/>
<dbReference type="PROSITE" id="PS51257">
    <property type="entry name" value="PROKAR_LIPOPROTEIN"/>
    <property type="match status" value="1"/>
</dbReference>
<dbReference type="PANTHER" id="PTHR46028">
    <property type="entry name" value="KYNURENINE 3-MONOOXYGENASE"/>
    <property type="match status" value="1"/>
</dbReference>
<dbReference type="EMBL" id="HBGA01120275">
    <property type="protein sequence ID" value="CAD9033365.1"/>
    <property type="molecule type" value="Transcribed_RNA"/>
</dbReference>
<evidence type="ECO:0000256" key="5">
    <source>
        <dbReference type="ARBA" id="ARBA00023002"/>
    </source>
</evidence>
<name>A0A7S1J5X2_9EUGL</name>
<accession>A0A7S1J5X2</accession>
<evidence type="ECO:0000256" key="6">
    <source>
        <dbReference type="ARBA" id="ARBA00023033"/>
    </source>
</evidence>
<dbReference type="GO" id="GO:0005741">
    <property type="term" value="C:mitochondrial outer membrane"/>
    <property type="evidence" value="ECO:0007669"/>
    <property type="project" value="TreeGrafter"/>
</dbReference>
<keyword evidence="3" id="KW-0274">FAD</keyword>
<evidence type="ECO:0000256" key="2">
    <source>
        <dbReference type="ARBA" id="ARBA00022630"/>
    </source>
</evidence>
<evidence type="ECO:0000256" key="4">
    <source>
        <dbReference type="ARBA" id="ARBA00022857"/>
    </source>
</evidence>